<dbReference type="GO" id="GO:0046872">
    <property type="term" value="F:metal ion binding"/>
    <property type="evidence" value="ECO:0007669"/>
    <property type="project" value="UniProtKB-KW"/>
</dbReference>
<feature type="domain" description="ShKT" evidence="10">
    <location>
        <begin position="543"/>
        <end position="578"/>
    </location>
</feature>
<evidence type="ECO:0000256" key="1">
    <source>
        <dbReference type="ARBA" id="ARBA00004613"/>
    </source>
</evidence>
<dbReference type="Pfam" id="PF13688">
    <property type="entry name" value="Reprolysin_5"/>
    <property type="match status" value="1"/>
</dbReference>
<name>A0AA89BVX6_PINIB</name>
<dbReference type="Gene3D" id="3.40.390.10">
    <property type="entry name" value="Collagenase (Catalytic Domain)"/>
    <property type="match status" value="1"/>
</dbReference>
<evidence type="ECO:0000256" key="2">
    <source>
        <dbReference type="ARBA" id="ARBA00022525"/>
    </source>
</evidence>
<feature type="disulfide bond" evidence="7">
    <location>
        <begin position="275"/>
        <end position="299"/>
    </location>
</feature>
<dbReference type="PANTHER" id="PTHR13723:SF318">
    <property type="entry name" value="PEPTIDASE M12B DOMAIN-CONTAINING PROTEIN"/>
    <property type="match status" value="1"/>
</dbReference>
<feature type="active site" evidence="5 8">
    <location>
        <position position="193"/>
    </location>
</feature>
<evidence type="ECO:0008006" key="13">
    <source>
        <dbReference type="Google" id="ProtNLM"/>
    </source>
</evidence>
<dbReference type="PROSITE" id="PS50092">
    <property type="entry name" value="TSP1"/>
    <property type="match status" value="1"/>
</dbReference>
<feature type="disulfide bond" evidence="7">
    <location>
        <begin position="341"/>
        <end position="352"/>
    </location>
</feature>
<dbReference type="InterPro" id="IPR013273">
    <property type="entry name" value="ADAMTS/ADAMTS-like"/>
</dbReference>
<dbReference type="InterPro" id="IPR036383">
    <property type="entry name" value="TSP1_rpt_sf"/>
</dbReference>
<feature type="binding site" evidence="6 8">
    <location>
        <position position="192"/>
    </location>
    <ligand>
        <name>Zn(2+)</name>
        <dbReference type="ChEBI" id="CHEBI:29105"/>
        <note>catalytic</note>
    </ligand>
</feature>
<dbReference type="Proteomes" id="UP001186944">
    <property type="component" value="Unassembled WGS sequence"/>
</dbReference>
<feature type="disulfide bond" evidence="7">
    <location>
        <begin position="208"/>
        <end position="226"/>
    </location>
</feature>
<reference evidence="11" key="1">
    <citation type="submission" date="2019-08" db="EMBL/GenBank/DDBJ databases">
        <title>The improved chromosome-level genome for the pearl oyster Pinctada fucata martensii using PacBio sequencing and Hi-C.</title>
        <authorList>
            <person name="Zheng Z."/>
        </authorList>
    </citation>
    <scope>NUCLEOTIDE SEQUENCE</scope>
    <source>
        <strain evidence="11">ZZ-2019</strain>
        <tissue evidence="11">Adductor muscle</tissue>
    </source>
</reference>
<dbReference type="SMART" id="SM00209">
    <property type="entry name" value="TSP1"/>
    <property type="match status" value="1"/>
</dbReference>
<protein>
    <recommendedName>
        <fullName evidence="13">Peptidase M12B domain-containing protein</fullName>
    </recommendedName>
</protein>
<comment type="cofactor">
    <cofactor evidence="6">
        <name>Zn(2+)</name>
        <dbReference type="ChEBI" id="CHEBI:29105"/>
    </cofactor>
    <text evidence="6">Binds 1 zinc ion per subunit.</text>
</comment>
<dbReference type="PRINTS" id="PR01857">
    <property type="entry name" value="ADAMTSFAMILY"/>
</dbReference>
<dbReference type="InterPro" id="IPR001590">
    <property type="entry name" value="Peptidase_M12B"/>
</dbReference>
<dbReference type="SUPFAM" id="SSF55486">
    <property type="entry name" value="Metalloproteases ('zincins'), catalytic domain"/>
    <property type="match status" value="1"/>
</dbReference>
<dbReference type="EMBL" id="VSWD01000008">
    <property type="protein sequence ID" value="KAK3096301.1"/>
    <property type="molecule type" value="Genomic_DNA"/>
</dbReference>
<dbReference type="InterPro" id="IPR003582">
    <property type="entry name" value="ShKT_dom"/>
</dbReference>
<dbReference type="PANTHER" id="PTHR13723">
    <property type="entry name" value="ADAMTS A DISINTEGRIN AND METALLOPROTEASE WITH THROMBOSPONDIN MOTIFS PROTEASE"/>
    <property type="match status" value="1"/>
</dbReference>
<evidence type="ECO:0000259" key="9">
    <source>
        <dbReference type="PROSITE" id="PS50215"/>
    </source>
</evidence>
<sequence length="597" mass="66441">MIFLQNIDGLIDEHLEDIVHSRKLRSDSMPTPIKPNIDTKTKDNVRERRAIQDGDIEIELAVYTDEAYTALFPITDTAKRIEMMGVKYHGVEMEWGRADQLNFNISFTIKYMEFFETNPAYYNTSTTILSTMLSTFCSGKQGGDQYDHFYMHVGKQDLDVAGRAFQSSMCNQASNCACDNIAGLTEYVGTAHEIGHNLGMEHDDILGCTAPNIGNMGSYGAGWSTCSANGLNTFLAGNDVTCLYTTNVPTVDPSVQSLTLVPELVGQTYSPDQVCELKYGSGFKFRRYPLIDICFKFFCETWATAKQENLTIQVGGWGAWGSWQECDRTCGRGVRFRRRNCDSPIAINLPGCDGNEYDAEACNTTACPGDSSDAATLKTQRATESCAILVDNGVISSGEFDRTGVRYSYQDDGQCEVSCNTLSNYTETNSYRRYGFMPQGTPCEGTLHDWDTKDWPRRPGYYFMCVDGLCRKFGCDDQYNGQQYDECGVCGGDNSTCNAIYGFDNITQGEDERREMLVLPVGAFNIQFWFTYSTMRHNYLVACADISSSTCAADAAAGKCESENNDMEVNCMATCGFCSKFNLLIYECVFIFSTGLK</sequence>
<evidence type="ECO:0000256" key="3">
    <source>
        <dbReference type="ARBA" id="ARBA00023157"/>
    </source>
</evidence>
<keyword evidence="6 8" id="KW-0862">Zinc</keyword>
<evidence type="ECO:0000259" key="10">
    <source>
        <dbReference type="PROSITE" id="PS51670"/>
    </source>
</evidence>
<dbReference type="InterPro" id="IPR050439">
    <property type="entry name" value="ADAMTS_ADAMTS-like"/>
</dbReference>
<dbReference type="GO" id="GO:0030198">
    <property type="term" value="P:extracellular matrix organization"/>
    <property type="evidence" value="ECO:0007669"/>
    <property type="project" value="InterPro"/>
</dbReference>
<dbReference type="GO" id="GO:0006508">
    <property type="term" value="P:proteolysis"/>
    <property type="evidence" value="ECO:0007669"/>
    <property type="project" value="InterPro"/>
</dbReference>
<dbReference type="Pfam" id="PF01549">
    <property type="entry name" value="ShK"/>
    <property type="match status" value="1"/>
</dbReference>
<comment type="caution">
    <text evidence="8">Lacks conserved residue(s) required for the propagation of feature annotation.</text>
</comment>
<accession>A0AA89BVX6</accession>
<comment type="subcellular location">
    <subcellularLocation>
        <location evidence="1">Secreted</location>
    </subcellularLocation>
</comment>
<dbReference type="GO" id="GO:0005576">
    <property type="term" value="C:extracellular region"/>
    <property type="evidence" value="ECO:0007669"/>
    <property type="project" value="UniProtKB-SubCell"/>
</dbReference>
<evidence type="ECO:0000313" key="12">
    <source>
        <dbReference type="Proteomes" id="UP001186944"/>
    </source>
</evidence>
<feature type="disulfide bond" evidence="7">
    <location>
        <begin position="326"/>
        <end position="362"/>
    </location>
</feature>
<evidence type="ECO:0000256" key="7">
    <source>
        <dbReference type="PIRSR" id="PIRSR613273-3"/>
    </source>
</evidence>
<keyword evidence="2" id="KW-0964">Secreted</keyword>
<keyword evidence="12" id="KW-1185">Reference proteome</keyword>
<feature type="domain" description="Peptidase M12B" evidence="9">
    <location>
        <begin position="102"/>
        <end position="247"/>
    </location>
</feature>
<evidence type="ECO:0000256" key="4">
    <source>
        <dbReference type="ARBA" id="ARBA00023180"/>
    </source>
</evidence>
<feature type="disulfide bond" evidence="7">
    <location>
        <begin position="170"/>
        <end position="242"/>
    </location>
</feature>
<gene>
    <name evidence="11" type="ORF">FSP39_025482</name>
</gene>
<feature type="binding site" evidence="6">
    <location>
        <position position="242"/>
    </location>
    <ligand>
        <name>Ca(2+)</name>
        <dbReference type="ChEBI" id="CHEBI:29108"/>
        <label>1</label>
    </ligand>
</feature>
<evidence type="ECO:0000256" key="8">
    <source>
        <dbReference type="PROSITE-ProRule" id="PRU00276"/>
    </source>
</evidence>
<dbReference type="FunFam" id="2.20.100.10:FF:000001">
    <property type="entry name" value="semaphorin-5A isoform X1"/>
    <property type="match status" value="1"/>
</dbReference>
<dbReference type="InterPro" id="IPR024079">
    <property type="entry name" value="MetalloPept_cat_dom_sf"/>
</dbReference>
<dbReference type="AlphaFoldDB" id="A0AA89BVX6"/>
<dbReference type="Gene3D" id="2.20.100.10">
    <property type="entry name" value="Thrombospondin type-1 (TSP1) repeat"/>
    <property type="match status" value="1"/>
</dbReference>
<evidence type="ECO:0000313" key="11">
    <source>
        <dbReference type="EMBL" id="KAK3096301.1"/>
    </source>
</evidence>
<keyword evidence="3 7" id="KW-1015">Disulfide bond</keyword>
<keyword evidence="4" id="KW-0325">Glycoprotein</keyword>
<dbReference type="PROSITE" id="PS50215">
    <property type="entry name" value="ADAM_MEPRO"/>
    <property type="match status" value="1"/>
</dbReference>
<dbReference type="GO" id="GO:0031012">
    <property type="term" value="C:extracellular matrix"/>
    <property type="evidence" value="ECO:0007669"/>
    <property type="project" value="TreeGrafter"/>
</dbReference>
<evidence type="ECO:0000256" key="6">
    <source>
        <dbReference type="PIRSR" id="PIRSR613273-2"/>
    </source>
</evidence>
<proteinExistence type="predicted"/>
<dbReference type="Gene3D" id="2.60.120.830">
    <property type="match status" value="1"/>
</dbReference>
<dbReference type="GO" id="GO:0004222">
    <property type="term" value="F:metalloendopeptidase activity"/>
    <property type="evidence" value="ECO:0007669"/>
    <property type="project" value="InterPro"/>
</dbReference>
<dbReference type="SUPFAM" id="SSF82895">
    <property type="entry name" value="TSP-1 type 1 repeat"/>
    <property type="match status" value="1"/>
</dbReference>
<dbReference type="InterPro" id="IPR045371">
    <property type="entry name" value="ADAMTS_CR_3"/>
</dbReference>
<feature type="disulfide bond" evidence="7">
    <location>
        <begin position="330"/>
        <end position="367"/>
    </location>
</feature>
<feature type="binding site" evidence="6 8">
    <location>
        <position position="202"/>
    </location>
    <ligand>
        <name>Zn(2+)</name>
        <dbReference type="ChEBI" id="CHEBI:29105"/>
        <note>catalytic</note>
    </ligand>
</feature>
<dbReference type="Pfam" id="PF19236">
    <property type="entry name" value="ADAMTS_CR_3"/>
    <property type="match status" value="1"/>
</dbReference>
<keyword evidence="6 8" id="KW-0479">Metal-binding</keyword>
<dbReference type="Pfam" id="PF00090">
    <property type="entry name" value="TSP_1"/>
    <property type="match status" value="1"/>
</dbReference>
<keyword evidence="6" id="KW-0106">Calcium</keyword>
<organism evidence="11 12">
    <name type="scientific">Pinctada imbricata</name>
    <name type="common">Atlantic pearl-oyster</name>
    <name type="synonym">Pinctada martensii</name>
    <dbReference type="NCBI Taxonomy" id="66713"/>
    <lineage>
        <taxon>Eukaryota</taxon>
        <taxon>Metazoa</taxon>
        <taxon>Spiralia</taxon>
        <taxon>Lophotrochozoa</taxon>
        <taxon>Mollusca</taxon>
        <taxon>Bivalvia</taxon>
        <taxon>Autobranchia</taxon>
        <taxon>Pteriomorphia</taxon>
        <taxon>Pterioida</taxon>
        <taxon>Pterioidea</taxon>
        <taxon>Pteriidae</taxon>
        <taxon>Pinctada</taxon>
    </lineage>
</organism>
<dbReference type="PROSITE" id="PS51670">
    <property type="entry name" value="SHKT"/>
    <property type="match status" value="1"/>
</dbReference>
<feature type="binding site" evidence="6 8">
    <location>
        <position position="196"/>
    </location>
    <ligand>
        <name>Zn(2+)</name>
        <dbReference type="ChEBI" id="CHEBI:29105"/>
        <note>catalytic</note>
    </ligand>
</feature>
<dbReference type="InterPro" id="IPR000884">
    <property type="entry name" value="TSP1_rpt"/>
</dbReference>
<comment type="caution">
    <text evidence="11">The sequence shown here is derived from an EMBL/GenBank/DDBJ whole genome shotgun (WGS) entry which is preliminary data.</text>
</comment>
<evidence type="ECO:0000256" key="5">
    <source>
        <dbReference type="PIRSR" id="PIRSR613273-1"/>
    </source>
</evidence>